<dbReference type="AlphaFoldDB" id="A0A656GPI8"/>
<accession>A0A656GPI8</accession>
<protein>
    <submittedName>
        <fullName evidence="1">Uncharacterized protein</fullName>
    </submittedName>
</protein>
<evidence type="ECO:0000313" key="2">
    <source>
        <dbReference type="Proteomes" id="UP000003465"/>
    </source>
</evidence>
<comment type="caution">
    <text evidence="1">The sequence shown here is derived from an EMBL/GenBank/DDBJ whole genome shotgun (WGS) entry which is preliminary data.</text>
</comment>
<dbReference type="Proteomes" id="UP000003465">
    <property type="component" value="Unassembled WGS sequence"/>
</dbReference>
<sequence>MTDFNPSAAHLAVLANLTDADLLAPLSFDDAVPAASVTLAPAVTNVLHFGGEQELPDLDELLAKADAIAAADSVADLPSRAPRIVGVPASENVSSNLRANGAQLSDALRLAVRAGVAEPIKTPDDLRYALRVFAAHALNSLIGNRWDLLAERERNAAVSAHDAWKDRVLSALQGEVAAIKAAEHLTDAEFKFVLELVDSDRAGMAQNLAGPKVAVPALVAGRSLNWRALADEWAEACGSRGAVTLDTGVDAAGSRSYSLTVQPGEGWVLSVHTDQQWIPLEASAAGTARALAEREQVMLTRSQAAKPAPYLGAVFPDKLRALL</sequence>
<name>A0A656GPI8_PSEA0</name>
<proteinExistence type="predicted"/>
<evidence type="ECO:0000313" key="1">
    <source>
        <dbReference type="EMBL" id="EGH27389.1"/>
    </source>
</evidence>
<dbReference type="EMBL" id="AEAG01003391">
    <property type="protein sequence ID" value="EGH27389.1"/>
    <property type="molecule type" value="Genomic_DNA"/>
</dbReference>
<reference evidence="1 2" key="1">
    <citation type="journal article" date="2011" name="PLoS Pathog.">
        <title>Dynamic evolution of pathogenicity revealed by sequencing and comparative genomics of 19 Pseudomonas syringae isolates.</title>
        <authorList>
            <person name="Baltrus D.A."/>
            <person name="Nishimura M.T."/>
            <person name="Romanchuk A."/>
            <person name="Chang J.H."/>
            <person name="Mukhtar M.S."/>
            <person name="Cherkis K."/>
            <person name="Roach J."/>
            <person name="Grant S.R."/>
            <person name="Jones C.D."/>
            <person name="Dangl J.L."/>
        </authorList>
    </citation>
    <scope>NUCLEOTIDE SEQUENCE [LARGE SCALE GENOMIC DNA]</scope>
    <source>
        <strain evidence="1 2">301020</strain>
    </source>
</reference>
<organism evidence="1 2">
    <name type="scientific">Pseudomonas amygdali pv. mori str. 301020</name>
    <dbReference type="NCBI Taxonomy" id="629261"/>
    <lineage>
        <taxon>Bacteria</taxon>
        <taxon>Pseudomonadati</taxon>
        <taxon>Pseudomonadota</taxon>
        <taxon>Gammaproteobacteria</taxon>
        <taxon>Pseudomonadales</taxon>
        <taxon>Pseudomonadaceae</taxon>
        <taxon>Pseudomonas</taxon>
        <taxon>Pseudomonas amygdali</taxon>
    </lineage>
</organism>
<gene>
    <name evidence="1" type="ORF">PSYMO_40215</name>
</gene>